<keyword evidence="2" id="KW-0238">DNA-binding</keyword>
<accession>A0A6G1T749</accession>
<evidence type="ECO:0000313" key="2">
    <source>
        <dbReference type="EMBL" id="MQL56646.1"/>
    </source>
</evidence>
<dbReference type="PROSITE" id="PS51740">
    <property type="entry name" value="SPOVT_ABRB"/>
    <property type="match status" value="1"/>
</dbReference>
<protein>
    <submittedName>
        <fullName evidence="2">AbrB/MazE/SpoVT family DNA-binding domain-containing protein</fullName>
    </submittedName>
</protein>
<dbReference type="Pfam" id="PF04014">
    <property type="entry name" value="MazE_antitoxin"/>
    <property type="match status" value="1"/>
</dbReference>
<dbReference type="SUPFAM" id="SSF89447">
    <property type="entry name" value="AbrB/MazE/MraZ-like"/>
    <property type="match status" value="1"/>
</dbReference>
<reference evidence="2 3" key="1">
    <citation type="submission" date="2019-10" db="EMBL/GenBank/DDBJ databases">
        <title>Comparative genomics of sulfur disproportionating microorganisms.</title>
        <authorList>
            <person name="Ward L.M."/>
            <person name="Bertran E."/>
            <person name="Johnston D."/>
        </authorList>
    </citation>
    <scope>NUCLEOTIDE SEQUENCE [LARGE SCALE GENOMIC DNA]</scope>
    <source>
        <strain evidence="2 3">DSM 3772</strain>
    </source>
</reference>
<dbReference type="SMART" id="SM00966">
    <property type="entry name" value="SpoVT_AbrB"/>
    <property type="match status" value="1"/>
</dbReference>
<dbReference type="Gene3D" id="2.10.260.10">
    <property type="match status" value="1"/>
</dbReference>
<dbReference type="NCBIfam" id="TIGR01439">
    <property type="entry name" value="lp_hng_hel_AbrB"/>
    <property type="match status" value="1"/>
</dbReference>
<dbReference type="CDD" id="cd16320">
    <property type="entry name" value="MraZ_N"/>
    <property type="match status" value="1"/>
</dbReference>
<organism evidence="2 3">
    <name type="scientific">Acidianus ambivalens</name>
    <name type="common">Desulfurolobus ambivalens</name>
    <dbReference type="NCBI Taxonomy" id="2283"/>
    <lineage>
        <taxon>Archaea</taxon>
        <taxon>Thermoproteota</taxon>
        <taxon>Thermoprotei</taxon>
        <taxon>Sulfolobales</taxon>
        <taxon>Sulfolobaceae</taxon>
        <taxon>Acidianus</taxon>
    </lineage>
</organism>
<dbReference type="AlphaFoldDB" id="A0A6G1T749"/>
<proteinExistence type="predicted"/>
<evidence type="ECO:0000259" key="1">
    <source>
        <dbReference type="PROSITE" id="PS51740"/>
    </source>
</evidence>
<dbReference type="EMBL" id="WHYS01000030">
    <property type="protein sequence ID" value="MQL56646.1"/>
    <property type="molecule type" value="Genomic_DNA"/>
</dbReference>
<dbReference type="InterPro" id="IPR007159">
    <property type="entry name" value="SpoVT-AbrB_dom"/>
</dbReference>
<dbReference type="InterPro" id="IPR037914">
    <property type="entry name" value="SpoVT-AbrB_sf"/>
</dbReference>
<feature type="domain" description="SpoVT-AbrB" evidence="1">
    <location>
        <begin position="5"/>
        <end position="48"/>
    </location>
</feature>
<dbReference type="Proteomes" id="UP000474054">
    <property type="component" value="Unassembled WGS sequence"/>
</dbReference>
<name>A0A6G1T749_ACIAM</name>
<dbReference type="InterPro" id="IPR035642">
    <property type="entry name" value="MraZ_N"/>
</dbReference>
<sequence>MVFVEYLVKVDEKGRIVIPKEVREKLGIRGAMKMVIEGDKILLIPINVDKDKYKGIFKVDWGSKDVDEILKEAIEERKKKWLKDIST</sequence>
<gene>
    <name evidence="2" type="ORF">GFB69_13360</name>
</gene>
<dbReference type="GO" id="GO:0003677">
    <property type="term" value="F:DNA binding"/>
    <property type="evidence" value="ECO:0007669"/>
    <property type="project" value="UniProtKB-KW"/>
</dbReference>
<evidence type="ECO:0000313" key="3">
    <source>
        <dbReference type="Proteomes" id="UP000474054"/>
    </source>
</evidence>
<comment type="caution">
    <text evidence="2">The sequence shown here is derived from an EMBL/GenBank/DDBJ whole genome shotgun (WGS) entry which is preliminary data.</text>
</comment>